<reference evidence="3 4" key="1">
    <citation type="submission" date="2019-12" db="EMBL/GenBank/DDBJ databases">
        <title>Genome sequenceing of Clostridium bovifaecis.</title>
        <authorList>
            <person name="Yao Y."/>
        </authorList>
    </citation>
    <scope>NUCLEOTIDE SEQUENCE [LARGE SCALE GENOMIC DNA]</scope>
    <source>
        <strain evidence="3 4">BXX</strain>
    </source>
</reference>
<dbReference type="Proteomes" id="UP000422764">
    <property type="component" value="Chromosome"/>
</dbReference>
<protein>
    <recommendedName>
        <fullName evidence="2">Glycosyltransferase 2-like domain-containing protein</fullName>
    </recommendedName>
</protein>
<keyword evidence="1" id="KW-0812">Transmembrane</keyword>
<dbReference type="SUPFAM" id="SSF53448">
    <property type="entry name" value="Nucleotide-diphospho-sugar transferases"/>
    <property type="match status" value="1"/>
</dbReference>
<dbReference type="InterPro" id="IPR029044">
    <property type="entry name" value="Nucleotide-diphossugar_trans"/>
</dbReference>
<dbReference type="AlphaFoldDB" id="A0A6I6EU43"/>
<dbReference type="Pfam" id="PF00535">
    <property type="entry name" value="Glycos_transf_2"/>
    <property type="match status" value="1"/>
</dbReference>
<evidence type="ECO:0000259" key="2">
    <source>
        <dbReference type="Pfam" id="PF00535"/>
    </source>
</evidence>
<evidence type="ECO:0000256" key="1">
    <source>
        <dbReference type="SAM" id="Phobius"/>
    </source>
</evidence>
<evidence type="ECO:0000313" key="4">
    <source>
        <dbReference type="Proteomes" id="UP000422764"/>
    </source>
</evidence>
<dbReference type="EMBL" id="CP046522">
    <property type="protein sequence ID" value="QGU95873.1"/>
    <property type="molecule type" value="Genomic_DNA"/>
</dbReference>
<gene>
    <name evidence="3" type="ORF">GOM49_12930</name>
</gene>
<dbReference type="InterPro" id="IPR001173">
    <property type="entry name" value="Glyco_trans_2-like"/>
</dbReference>
<feature type="transmembrane region" description="Helical" evidence="1">
    <location>
        <begin position="6"/>
        <end position="22"/>
    </location>
</feature>
<evidence type="ECO:0000313" key="3">
    <source>
        <dbReference type="EMBL" id="QGU95873.1"/>
    </source>
</evidence>
<sequence>MNRYMYIGLSGIALLIAGFLIYKKIKAQVIDFKAEKITPRVSLVLVVKNNEKILRYAMSRMLRERKDIEEILIMDLGSIDSTLDIIREFMEKDLRVKFLKITHRTITENYFSIIRGQVHGESILVLDLYKLGTENPNVYVPDLFKPLNQVLVKEVPKSDSRIDGSKLLYLDEHERKKNSYVIKEYIVDPIYKIHSSMEKLLGEIKEEDSSLREQTIDVQQYLHRTMKDLNMLLHLISPIENIEGNLDENIIDMFKIYGEEHRISVKCKVLGSRKEFKDSINILILEVIQDLLYTVIQYNLSSNIEVFERYGNRHYNLLFKYDCICDEKALLSPESGLSYYVLHSIQNRLSLVGGKMRIRIKPQWKVNIFIQLPMESATLLKN</sequence>
<keyword evidence="1" id="KW-1133">Transmembrane helix</keyword>
<feature type="domain" description="Glycosyltransferase 2-like" evidence="2">
    <location>
        <begin position="42"/>
        <end position="104"/>
    </location>
</feature>
<keyword evidence="1" id="KW-0472">Membrane</keyword>
<dbReference type="Gene3D" id="3.90.550.10">
    <property type="entry name" value="Spore Coat Polysaccharide Biosynthesis Protein SpsA, Chain A"/>
    <property type="match status" value="1"/>
</dbReference>
<organism evidence="3 4">
    <name type="scientific">Clostridium bovifaecis</name>
    <dbReference type="NCBI Taxonomy" id="2184719"/>
    <lineage>
        <taxon>Bacteria</taxon>
        <taxon>Bacillati</taxon>
        <taxon>Bacillota</taxon>
        <taxon>Clostridia</taxon>
        <taxon>Eubacteriales</taxon>
        <taxon>Clostridiaceae</taxon>
        <taxon>Clostridium</taxon>
    </lineage>
</organism>
<keyword evidence="4" id="KW-1185">Reference proteome</keyword>
<accession>A0A6I6EU43</accession>
<name>A0A6I6EU43_9CLOT</name>
<proteinExistence type="predicted"/>